<accession>A0A6J8A221</accession>
<evidence type="ECO:0000259" key="9">
    <source>
        <dbReference type="PROSITE" id="PS50853"/>
    </source>
</evidence>
<evidence type="ECO:0000256" key="5">
    <source>
        <dbReference type="ARBA" id="ARBA00023180"/>
    </source>
</evidence>
<keyword evidence="5" id="KW-0325">Glycoprotein</keyword>
<keyword evidence="2" id="KW-0677">Repeat</keyword>
<dbReference type="CDD" id="cd00063">
    <property type="entry name" value="FN3"/>
    <property type="match status" value="1"/>
</dbReference>
<gene>
    <name evidence="10" type="ORF">MCOR_1964</name>
</gene>
<dbReference type="GO" id="GO:0098609">
    <property type="term" value="P:cell-cell adhesion"/>
    <property type="evidence" value="ECO:0007669"/>
    <property type="project" value="TreeGrafter"/>
</dbReference>
<dbReference type="InterPro" id="IPR003598">
    <property type="entry name" value="Ig_sub2"/>
</dbReference>
<dbReference type="InterPro" id="IPR051275">
    <property type="entry name" value="Cell_adhesion_signaling"/>
</dbReference>
<reference evidence="10 11" key="1">
    <citation type="submission" date="2020-06" db="EMBL/GenBank/DDBJ databases">
        <authorList>
            <person name="Li R."/>
            <person name="Bekaert M."/>
        </authorList>
    </citation>
    <scope>NUCLEOTIDE SEQUENCE [LARGE SCALE GENOMIC DNA]</scope>
    <source>
        <strain evidence="11">wild</strain>
    </source>
</reference>
<dbReference type="InterPro" id="IPR036179">
    <property type="entry name" value="Ig-like_dom_sf"/>
</dbReference>
<evidence type="ECO:0000256" key="4">
    <source>
        <dbReference type="ARBA" id="ARBA00023157"/>
    </source>
</evidence>
<comment type="subcellular location">
    <subcellularLocation>
        <location evidence="1">Membrane</location>
        <topology evidence="1">Single-pass type I membrane protein</topology>
    </subcellularLocation>
</comment>
<feature type="compositionally biased region" description="Polar residues" evidence="7">
    <location>
        <begin position="671"/>
        <end position="681"/>
    </location>
</feature>
<feature type="domain" description="Ig-like" evidence="8">
    <location>
        <begin position="122"/>
        <end position="209"/>
    </location>
</feature>
<dbReference type="Gene3D" id="2.60.40.10">
    <property type="entry name" value="Immunoglobulins"/>
    <property type="match status" value="4"/>
</dbReference>
<feature type="region of interest" description="Disordered" evidence="7">
    <location>
        <begin position="653"/>
        <end position="681"/>
    </location>
</feature>
<keyword evidence="6" id="KW-0393">Immunoglobulin domain</keyword>
<feature type="domain" description="Ig-like" evidence="8">
    <location>
        <begin position="216"/>
        <end position="299"/>
    </location>
</feature>
<proteinExistence type="predicted"/>
<evidence type="ECO:0000259" key="8">
    <source>
        <dbReference type="PROSITE" id="PS50835"/>
    </source>
</evidence>
<feature type="domain" description="Fibronectin type-III" evidence="9">
    <location>
        <begin position="510"/>
        <end position="603"/>
    </location>
</feature>
<dbReference type="InterPro" id="IPR003599">
    <property type="entry name" value="Ig_sub"/>
</dbReference>
<protein>
    <recommendedName>
        <fullName evidence="12">NCAM</fullName>
    </recommendedName>
</protein>
<keyword evidence="11" id="KW-1185">Reference proteome</keyword>
<dbReference type="SUPFAM" id="SSF48726">
    <property type="entry name" value="Immunoglobulin"/>
    <property type="match status" value="3"/>
</dbReference>
<dbReference type="PANTHER" id="PTHR11640">
    <property type="entry name" value="NEPHRIN"/>
    <property type="match status" value="1"/>
</dbReference>
<dbReference type="SMART" id="SM00060">
    <property type="entry name" value="FN3"/>
    <property type="match status" value="1"/>
</dbReference>
<evidence type="ECO:0000256" key="2">
    <source>
        <dbReference type="ARBA" id="ARBA00022737"/>
    </source>
</evidence>
<dbReference type="SMART" id="SM00408">
    <property type="entry name" value="IGc2"/>
    <property type="match status" value="2"/>
</dbReference>
<dbReference type="InterPro" id="IPR003961">
    <property type="entry name" value="FN3_dom"/>
</dbReference>
<feature type="domain" description="Ig-like" evidence="8">
    <location>
        <begin position="36"/>
        <end position="115"/>
    </location>
</feature>
<dbReference type="PROSITE" id="PS50853">
    <property type="entry name" value="FN3"/>
    <property type="match status" value="1"/>
</dbReference>
<evidence type="ECO:0000256" key="7">
    <source>
        <dbReference type="SAM" id="MobiDB-lite"/>
    </source>
</evidence>
<evidence type="ECO:0000256" key="1">
    <source>
        <dbReference type="ARBA" id="ARBA00004479"/>
    </source>
</evidence>
<dbReference type="SUPFAM" id="SSF49265">
    <property type="entry name" value="Fibronectin type III"/>
    <property type="match status" value="1"/>
</dbReference>
<dbReference type="OrthoDB" id="6413693at2759"/>
<evidence type="ECO:0008006" key="12">
    <source>
        <dbReference type="Google" id="ProtNLM"/>
    </source>
</evidence>
<dbReference type="Pfam" id="PF07679">
    <property type="entry name" value="I-set"/>
    <property type="match status" value="1"/>
</dbReference>
<sequence length="758" mass="84988">MTFHRYIAVTSALTVVLICIGSCTLITPKDIYSAIGSTVNLTCNLNVDRMYVTWLGPPNLTSYALGNSVHKTKNSSIRILGHDQERQHILQILKMHETDEGLYKCTAVEGNKSFQLFIQKPPRNMTVEESNNKGIVFGVVNQKMNLTCDVETGKPAEAMRWEYGHEVVANGGPGSLTHIFTPDSTHHLQTFRCVAFNNVTKTSLTEAVTLYLYSEPTVKIIPGGTVNTTEDGTLKLECNYTSNDNESTHVSWKYPLDGYINKTARKVMTFDGIKRSNAGPYTCVVSNSAGKAEDTVTVNVFYSPAVNITLLDQQPDKYLKCKAYGNPENYVFSAWEHRTEYGDHIRFLNDSGSGCIKLKHSSGETKRHYDEGVYICSVSNGVPYDGTFSRRANYTLKQKGLPYFSSINKKIQYGILRNESNLTLNVVSNPKIINITVYDNNSVLIKDVDYKIQSSKIKDKVYGKTVNIKGYKLFVPIKTSVSEEFMIYSIVVTNAYGQCNISVDFRSASIPMEPTQLIAIPGPHTIKLTWQKGFDGGLNQSFVVEYRILGSSDDWKDEKVDTFNYAVIDGLESETDFILRVYSQNDLGTSNRSKEILVKTVGVQGMENGIYDMQNNLAPDPAAQSNDPPVYSSIDRKHKLSICQAVSYSVTKKTKKTNPLTGRNRRRNKGEQQTETDFDMSTSQAEDNYQLNYVDVCFDPKPVGHHFEIHGMDKKSEYVDIDFSKSITILPDSEKMDSSDEDFSSVDDVIATKRDMML</sequence>
<evidence type="ECO:0000313" key="11">
    <source>
        <dbReference type="Proteomes" id="UP000507470"/>
    </source>
</evidence>
<dbReference type="InterPro" id="IPR013783">
    <property type="entry name" value="Ig-like_fold"/>
</dbReference>
<organism evidence="10 11">
    <name type="scientific">Mytilus coruscus</name>
    <name type="common">Sea mussel</name>
    <dbReference type="NCBI Taxonomy" id="42192"/>
    <lineage>
        <taxon>Eukaryota</taxon>
        <taxon>Metazoa</taxon>
        <taxon>Spiralia</taxon>
        <taxon>Lophotrochozoa</taxon>
        <taxon>Mollusca</taxon>
        <taxon>Bivalvia</taxon>
        <taxon>Autobranchia</taxon>
        <taxon>Pteriomorphia</taxon>
        <taxon>Mytilida</taxon>
        <taxon>Mytiloidea</taxon>
        <taxon>Mytilidae</taxon>
        <taxon>Mytilinae</taxon>
        <taxon>Mytilus</taxon>
    </lineage>
</organism>
<dbReference type="AlphaFoldDB" id="A0A6J8A221"/>
<dbReference type="PROSITE" id="PS50835">
    <property type="entry name" value="IG_LIKE"/>
    <property type="match status" value="4"/>
</dbReference>
<keyword evidence="3" id="KW-0472">Membrane</keyword>
<dbReference type="InterPro" id="IPR036116">
    <property type="entry name" value="FN3_sf"/>
</dbReference>
<dbReference type="SMART" id="SM00409">
    <property type="entry name" value="IG"/>
    <property type="match status" value="2"/>
</dbReference>
<evidence type="ECO:0000313" key="10">
    <source>
        <dbReference type="EMBL" id="CAC5358914.1"/>
    </source>
</evidence>
<keyword evidence="4" id="KW-1015">Disulfide bond</keyword>
<dbReference type="InterPro" id="IPR013098">
    <property type="entry name" value="Ig_I-set"/>
</dbReference>
<dbReference type="Proteomes" id="UP000507470">
    <property type="component" value="Unassembled WGS sequence"/>
</dbReference>
<dbReference type="GO" id="GO:0005886">
    <property type="term" value="C:plasma membrane"/>
    <property type="evidence" value="ECO:0007669"/>
    <property type="project" value="TreeGrafter"/>
</dbReference>
<dbReference type="GO" id="GO:0005911">
    <property type="term" value="C:cell-cell junction"/>
    <property type="evidence" value="ECO:0007669"/>
    <property type="project" value="TreeGrafter"/>
</dbReference>
<dbReference type="PANTHER" id="PTHR11640:SF31">
    <property type="entry name" value="IRREGULAR CHIASM C-ROUGHEST PROTEIN-RELATED"/>
    <property type="match status" value="1"/>
</dbReference>
<name>A0A6J8A221_MYTCO</name>
<evidence type="ECO:0000256" key="6">
    <source>
        <dbReference type="ARBA" id="ARBA00023319"/>
    </source>
</evidence>
<dbReference type="EMBL" id="CACVKT020000417">
    <property type="protein sequence ID" value="CAC5358914.1"/>
    <property type="molecule type" value="Genomic_DNA"/>
</dbReference>
<dbReference type="InterPro" id="IPR007110">
    <property type="entry name" value="Ig-like_dom"/>
</dbReference>
<dbReference type="GO" id="GO:0050839">
    <property type="term" value="F:cell adhesion molecule binding"/>
    <property type="evidence" value="ECO:0007669"/>
    <property type="project" value="TreeGrafter"/>
</dbReference>
<evidence type="ECO:0000256" key="3">
    <source>
        <dbReference type="ARBA" id="ARBA00023136"/>
    </source>
</evidence>
<feature type="domain" description="Ig-like" evidence="8">
    <location>
        <begin position="304"/>
        <end position="389"/>
    </location>
</feature>